<keyword evidence="1" id="KW-0472">Membrane</keyword>
<evidence type="ECO:0000313" key="3">
    <source>
        <dbReference type="Proteomes" id="UP000326837"/>
    </source>
</evidence>
<feature type="transmembrane region" description="Helical" evidence="1">
    <location>
        <begin position="12"/>
        <end position="34"/>
    </location>
</feature>
<keyword evidence="3" id="KW-1185">Reference proteome</keyword>
<organism evidence="2 3">
    <name type="scientific">Lacipirellula parvula</name>
    <dbReference type="NCBI Taxonomy" id="2650471"/>
    <lineage>
        <taxon>Bacteria</taxon>
        <taxon>Pseudomonadati</taxon>
        <taxon>Planctomycetota</taxon>
        <taxon>Planctomycetia</taxon>
        <taxon>Pirellulales</taxon>
        <taxon>Lacipirellulaceae</taxon>
        <taxon>Lacipirellula</taxon>
    </lineage>
</organism>
<reference evidence="3" key="1">
    <citation type="submission" date="2019-10" db="EMBL/GenBank/DDBJ databases">
        <title>Lacipirellula parvula gen. nov., sp. nov., representing a lineage of planctomycetes widespread in freshwater anoxic habitats, and description of the family Lacipirellulaceae.</title>
        <authorList>
            <person name="Dedysh S.N."/>
            <person name="Kulichevskaya I.S."/>
            <person name="Beletsky A.V."/>
            <person name="Rakitin A.L."/>
            <person name="Mardanov A.V."/>
            <person name="Ivanova A.A."/>
            <person name="Saltykova V.X."/>
            <person name="Rijpstra W.I.C."/>
            <person name="Sinninghe Damste J.S."/>
            <person name="Ravin N.V."/>
        </authorList>
    </citation>
    <scope>NUCLEOTIDE SEQUENCE [LARGE SCALE GENOMIC DNA]</scope>
    <source>
        <strain evidence="3">PX69</strain>
    </source>
</reference>
<evidence type="ECO:0000313" key="2">
    <source>
        <dbReference type="EMBL" id="BBO33281.1"/>
    </source>
</evidence>
<dbReference type="EMBL" id="AP021861">
    <property type="protein sequence ID" value="BBO33281.1"/>
    <property type="molecule type" value="Genomic_DNA"/>
</dbReference>
<keyword evidence="1" id="KW-0812">Transmembrane</keyword>
<protein>
    <submittedName>
        <fullName evidence="2">Uncharacterized protein</fullName>
    </submittedName>
</protein>
<sequence>MAIAREADYRPFWAFVAADAVTTVAFGTFTILVVDLGKTAGSARPGAVT</sequence>
<gene>
    <name evidence="2" type="ORF">PLANPX_2893</name>
</gene>
<evidence type="ECO:0000256" key="1">
    <source>
        <dbReference type="SAM" id="Phobius"/>
    </source>
</evidence>
<accession>A0A5K7XEI0</accession>
<keyword evidence="1" id="KW-1133">Transmembrane helix</keyword>
<dbReference type="AlphaFoldDB" id="A0A5K7XEI0"/>
<name>A0A5K7XEI0_9BACT</name>
<dbReference type="KEGG" id="lpav:PLANPX_2893"/>
<proteinExistence type="predicted"/>
<dbReference type="Proteomes" id="UP000326837">
    <property type="component" value="Chromosome"/>
</dbReference>